<evidence type="ECO:0000256" key="2">
    <source>
        <dbReference type="ARBA" id="ARBA00007656"/>
    </source>
</evidence>
<keyword evidence="12" id="KW-1185">Reference proteome</keyword>
<dbReference type="PROSITE" id="PS01096">
    <property type="entry name" value="PPIC_PPIASE_1"/>
    <property type="match status" value="1"/>
</dbReference>
<evidence type="ECO:0000256" key="8">
    <source>
        <dbReference type="PROSITE-ProRule" id="PRU00278"/>
    </source>
</evidence>
<reference evidence="12" key="1">
    <citation type="journal article" date="2010" name="ISME J.">
        <title>The complete genome sequence of the algal symbiont Dinoroseobacter shibae: a hitchhiker's guide to life in the sea.</title>
        <authorList>
            <person name="Wagner-Dobler I."/>
            <person name="Ballhausen B."/>
            <person name="Berger M."/>
            <person name="Brinkhoff T."/>
            <person name="Buchholz I."/>
            <person name="Bunk B."/>
            <person name="Cypionka H."/>
            <person name="Daniel R."/>
            <person name="Drepper T."/>
            <person name="Gerdts G."/>
            <person name="Hahnke S."/>
            <person name="Han C."/>
            <person name="Jahn D."/>
            <person name="Kalhoefer D."/>
            <person name="Kiss H."/>
            <person name="Klenk H.P."/>
            <person name="Kyrpides N."/>
            <person name="Liebl W."/>
            <person name="Liesegang H."/>
            <person name="Meincke L."/>
            <person name="Pati A."/>
            <person name="Petersen J."/>
            <person name="Piekarski T."/>
            <person name="Pommerenke C."/>
            <person name="Pradella S."/>
            <person name="Pukall R."/>
            <person name="Rabus R."/>
            <person name="Stackebrandt E."/>
            <person name="Thole S."/>
            <person name="Thompson L."/>
            <person name="Tielen P."/>
            <person name="Tomasch J."/>
            <person name="von Jan M."/>
            <person name="Wanphrut N."/>
            <person name="Wichels A."/>
            <person name="Zech H."/>
            <person name="Simon M."/>
        </authorList>
    </citation>
    <scope>NUCLEOTIDE SEQUENCE [LARGE SCALE GENOMIC DNA]</scope>
    <source>
        <strain evidence="12">DSM 16493 / NCIMB 14021 / DFL 12</strain>
    </source>
</reference>
<dbReference type="RefSeq" id="WP_012180222.1">
    <property type="nucleotide sequence ID" value="NC_009952.1"/>
</dbReference>
<dbReference type="HOGENOM" id="CLU_034646_1_0_5"/>
<evidence type="ECO:0000313" key="11">
    <source>
        <dbReference type="EMBL" id="ABV95299.1"/>
    </source>
</evidence>
<dbReference type="SUPFAM" id="SSF109998">
    <property type="entry name" value="Triger factor/SurA peptide-binding domain-like"/>
    <property type="match status" value="1"/>
</dbReference>
<protein>
    <recommendedName>
        <fullName evidence="4">Parvulin-like PPIase</fullName>
        <ecNumber evidence="3">5.2.1.8</ecNumber>
    </recommendedName>
    <alternativeName>
        <fullName evidence="6">Peptidyl-prolyl cis-trans isomerase plp</fullName>
    </alternativeName>
    <alternativeName>
        <fullName evidence="7">Rotamase plp</fullName>
    </alternativeName>
</protein>
<dbReference type="PANTHER" id="PTHR47245:SF2">
    <property type="entry name" value="PEPTIDYL-PROLYL CIS-TRANS ISOMERASE HP_0175-RELATED"/>
    <property type="match status" value="1"/>
</dbReference>
<evidence type="ECO:0000256" key="3">
    <source>
        <dbReference type="ARBA" id="ARBA00013194"/>
    </source>
</evidence>
<evidence type="ECO:0000313" key="12">
    <source>
        <dbReference type="Proteomes" id="UP000006833"/>
    </source>
</evidence>
<dbReference type="PROSITE" id="PS50198">
    <property type="entry name" value="PPIC_PPIASE_2"/>
    <property type="match status" value="1"/>
</dbReference>
<dbReference type="SUPFAM" id="SSF54534">
    <property type="entry name" value="FKBP-like"/>
    <property type="match status" value="1"/>
</dbReference>
<dbReference type="Pfam" id="PF00639">
    <property type="entry name" value="Rotamase"/>
    <property type="match status" value="1"/>
</dbReference>
<evidence type="ECO:0000259" key="10">
    <source>
        <dbReference type="PROSITE" id="PS50198"/>
    </source>
</evidence>
<dbReference type="EMBL" id="CP000830">
    <property type="protein sequence ID" value="ABV95299.1"/>
    <property type="molecule type" value="Genomic_DNA"/>
</dbReference>
<dbReference type="KEGG" id="dsh:Dshi_3566"/>
<keyword evidence="5 8" id="KW-0697">Rotamase</keyword>
<dbReference type="InterPro" id="IPR027304">
    <property type="entry name" value="Trigger_fact/SurA_dom_sf"/>
</dbReference>
<comment type="similarity">
    <text evidence="2">Belongs to the PpiC/parvulin rotamase family.</text>
</comment>
<comment type="catalytic activity">
    <reaction evidence="1">
        <text>[protein]-peptidylproline (omega=180) = [protein]-peptidylproline (omega=0)</text>
        <dbReference type="Rhea" id="RHEA:16237"/>
        <dbReference type="Rhea" id="RHEA-COMP:10747"/>
        <dbReference type="Rhea" id="RHEA-COMP:10748"/>
        <dbReference type="ChEBI" id="CHEBI:83833"/>
        <dbReference type="ChEBI" id="CHEBI:83834"/>
        <dbReference type="EC" id="5.2.1.8"/>
    </reaction>
</comment>
<sequence>MNIIRKPLARLALGLTLLSPVAVQAQDADTVLATVGGEEITLGHLIAVASSLPTQFQQLADDRLYSGLLEQMIRQVALAQSMGDSLSKELELSLESQRWALMANSIIDGAIEAAVTEESVQALYDAEFGNIEPEKEFNASHILVETEEEAQALVTELEGGADFAELARARSVGPSGPNGGELGWFGPGMMVAPFEMAVIRMEPGTVSEPVETQFGWHVIRLNDIRDSAAQPLEEVRGRLEERLSEEAAQEVVDSLVAATEITRSEAEIDPALIRDTSLLD</sequence>
<dbReference type="PANTHER" id="PTHR47245">
    <property type="entry name" value="PEPTIDYLPROLYL ISOMERASE"/>
    <property type="match status" value="1"/>
</dbReference>
<feature type="domain" description="PpiC" evidence="10">
    <location>
        <begin position="134"/>
        <end position="223"/>
    </location>
</feature>
<keyword evidence="9" id="KW-0732">Signal</keyword>
<feature type="signal peptide" evidence="9">
    <location>
        <begin position="1"/>
        <end position="25"/>
    </location>
</feature>
<dbReference type="AlphaFoldDB" id="A8LQ59"/>
<feature type="chain" id="PRO_5007909749" description="Parvulin-like PPIase" evidence="9">
    <location>
        <begin position="26"/>
        <end position="280"/>
    </location>
</feature>
<dbReference type="Gene3D" id="3.10.50.40">
    <property type="match status" value="1"/>
</dbReference>
<proteinExistence type="inferred from homology"/>
<dbReference type="InterPro" id="IPR046357">
    <property type="entry name" value="PPIase_dom_sf"/>
</dbReference>
<dbReference type="GO" id="GO:0003755">
    <property type="term" value="F:peptidyl-prolyl cis-trans isomerase activity"/>
    <property type="evidence" value="ECO:0007669"/>
    <property type="project" value="UniProtKB-KW"/>
</dbReference>
<evidence type="ECO:0000256" key="6">
    <source>
        <dbReference type="ARBA" id="ARBA00030642"/>
    </source>
</evidence>
<dbReference type="Proteomes" id="UP000006833">
    <property type="component" value="Chromosome"/>
</dbReference>
<accession>A8LQ59</accession>
<evidence type="ECO:0000256" key="5">
    <source>
        <dbReference type="ARBA" id="ARBA00023110"/>
    </source>
</evidence>
<dbReference type="STRING" id="398580.Dshi_3566"/>
<dbReference type="InterPro" id="IPR050245">
    <property type="entry name" value="PrsA_foldase"/>
</dbReference>
<dbReference type="InterPro" id="IPR023058">
    <property type="entry name" value="PPIase_PpiC_CS"/>
</dbReference>
<keyword evidence="8 11" id="KW-0413">Isomerase</keyword>
<evidence type="ECO:0000256" key="7">
    <source>
        <dbReference type="ARBA" id="ARBA00031484"/>
    </source>
</evidence>
<dbReference type="EC" id="5.2.1.8" evidence="3"/>
<evidence type="ECO:0000256" key="4">
    <source>
        <dbReference type="ARBA" id="ARBA00018370"/>
    </source>
</evidence>
<dbReference type="InterPro" id="IPR000297">
    <property type="entry name" value="PPIase_PpiC"/>
</dbReference>
<dbReference type="eggNOG" id="COG0760">
    <property type="taxonomic scope" value="Bacteria"/>
</dbReference>
<organism evidence="11 12">
    <name type="scientific">Dinoroseobacter shibae (strain DSM 16493 / NCIMB 14021 / DFL 12)</name>
    <dbReference type="NCBI Taxonomy" id="398580"/>
    <lineage>
        <taxon>Bacteria</taxon>
        <taxon>Pseudomonadati</taxon>
        <taxon>Pseudomonadota</taxon>
        <taxon>Alphaproteobacteria</taxon>
        <taxon>Rhodobacterales</taxon>
        <taxon>Roseobacteraceae</taxon>
        <taxon>Dinoroseobacter</taxon>
    </lineage>
</organism>
<evidence type="ECO:0000256" key="1">
    <source>
        <dbReference type="ARBA" id="ARBA00000971"/>
    </source>
</evidence>
<evidence type="ECO:0000256" key="9">
    <source>
        <dbReference type="SAM" id="SignalP"/>
    </source>
</evidence>
<gene>
    <name evidence="11" type="primary">ppiC</name>
    <name evidence="11" type="ordered locus">Dshi_3566</name>
</gene>
<name>A8LQ59_DINSH</name>